<protein>
    <submittedName>
        <fullName evidence="1">Uncharacterized protein</fullName>
    </submittedName>
</protein>
<organism evidence="1">
    <name type="scientific">marine metagenome</name>
    <dbReference type="NCBI Taxonomy" id="408172"/>
    <lineage>
        <taxon>unclassified sequences</taxon>
        <taxon>metagenomes</taxon>
        <taxon>ecological metagenomes</taxon>
    </lineage>
</organism>
<reference evidence="1" key="1">
    <citation type="submission" date="2018-05" db="EMBL/GenBank/DDBJ databases">
        <authorList>
            <person name="Lanie J.A."/>
            <person name="Ng W.-L."/>
            <person name="Kazmierczak K.M."/>
            <person name="Andrzejewski T.M."/>
            <person name="Davidsen T.M."/>
            <person name="Wayne K.J."/>
            <person name="Tettelin H."/>
            <person name="Glass J.I."/>
            <person name="Rusch D."/>
            <person name="Podicherti R."/>
            <person name="Tsui H.-C.T."/>
            <person name="Winkler M.E."/>
        </authorList>
    </citation>
    <scope>NUCLEOTIDE SEQUENCE</scope>
</reference>
<gene>
    <name evidence="1" type="ORF">METZ01_LOCUS413752</name>
</gene>
<sequence>MKILRRFTFSLFIFAFNGCEAVEPTIVEPTIVEPTIQNDMNHIIMTIEPRLDMDENGYYHLTLDRTHWQTIHRVSGHLNFEDGSSAELIKISWASDLYWVLGDTLGYIVHEGLTDDLIYVSYDTTYITGFDGMEVPTSNQASYSNAEGEVNNMIAPVQIMEGDTMNLFWSYYDNVELQEGYIKIVLE</sequence>
<accession>A0A382WRN2</accession>
<dbReference type="EMBL" id="UINC01161606">
    <property type="protein sequence ID" value="SVD60898.1"/>
    <property type="molecule type" value="Genomic_DNA"/>
</dbReference>
<name>A0A382WRN2_9ZZZZ</name>
<dbReference type="AlphaFoldDB" id="A0A382WRN2"/>
<proteinExistence type="predicted"/>
<evidence type="ECO:0000313" key="1">
    <source>
        <dbReference type="EMBL" id="SVD60898.1"/>
    </source>
</evidence>